<reference evidence="2 3" key="2">
    <citation type="submission" date="2020-07" db="EMBL/GenBank/DDBJ databases">
        <title>Genome assembly of wild tea tree DASZ reveals pedigree and selection history of tea varieties.</title>
        <authorList>
            <person name="Zhang W."/>
        </authorList>
    </citation>
    <scope>NUCLEOTIDE SEQUENCE [LARGE SCALE GENOMIC DNA]</scope>
    <source>
        <strain evidence="3">cv. G240</strain>
        <tissue evidence="2">Leaf</tissue>
    </source>
</reference>
<proteinExistence type="predicted"/>
<dbReference type="Proteomes" id="UP000593564">
    <property type="component" value="Unassembled WGS sequence"/>
</dbReference>
<name>A0A7J7FU56_CAMSI</name>
<keyword evidence="3" id="KW-1185">Reference proteome</keyword>
<evidence type="ECO:0000313" key="2">
    <source>
        <dbReference type="EMBL" id="KAF5931920.1"/>
    </source>
</evidence>
<sequence length="66" mass="6915">MQTTQAALSGAQPKTPLSGAQSKPLPLAHHSAFTTSKTTIVNALGSQLPGPPLLAPPFFFSSFIYF</sequence>
<accession>A0A7J7FU56</accession>
<reference evidence="3" key="1">
    <citation type="journal article" date="2020" name="Nat. Commun.">
        <title>Genome assembly of wild tea tree DASZ reveals pedigree and selection history of tea varieties.</title>
        <authorList>
            <person name="Zhang W."/>
            <person name="Zhang Y."/>
            <person name="Qiu H."/>
            <person name="Guo Y."/>
            <person name="Wan H."/>
            <person name="Zhang X."/>
            <person name="Scossa F."/>
            <person name="Alseekh S."/>
            <person name="Zhang Q."/>
            <person name="Wang P."/>
            <person name="Xu L."/>
            <person name="Schmidt M.H."/>
            <person name="Jia X."/>
            <person name="Li D."/>
            <person name="Zhu A."/>
            <person name="Guo F."/>
            <person name="Chen W."/>
            <person name="Ni D."/>
            <person name="Usadel B."/>
            <person name="Fernie A.R."/>
            <person name="Wen W."/>
        </authorList>
    </citation>
    <scope>NUCLEOTIDE SEQUENCE [LARGE SCALE GENOMIC DNA]</scope>
    <source>
        <strain evidence="3">cv. G240</strain>
    </source>
</reference>
<feature type="region of interest" description="Disordered" evidence="1">
    <location>
        <begin position="1"/>
        <end position="25"/>
    </location>
</feature>
<protein>
    <submittedName>
        <fullName evidence="2">Uncharacterized protein</fullName>
    </submittedName>
</protein>
<evidence type="ECO:0000313" key="3">
    <source>
        <dbReference type="Proteomes" id="UP000593564"/>
    </source>
</evidence>
<comment type="caution">
    <text evidence="2">The sequence shown here is derived from an EMBL/GenBank/DDBJ whole genome shotgun (WGS) entry which is preliminary data.</text>
</comment>
<organism evidence="2 3">
    <name type="scientific">Camellia sinensis</name>
    <name type="common">Tea plant</name>
    <name type="synonym">Thea sinensis</name>
    <dbReference type="NCBI Taxonomy" id="4442"/>
    <lineage>
        <taxon>Eukaryota</taxon>
        <taxon>Viridiplantae</taxon>
        <taxon>Streptophyta</taxon>
        <taxon>Embryophyta</taxon>
        <taxon>Tracheophyta</taxon>
        <taxon>Spermatophyta</taxon>
        <taxon>Magnoliopsida</taxon>
        <taxon>eudicotyledons</taxon>
        <taxon>Gunneridae</taxon>
        <taxon>Pentapetalae</taxon>
        <taxon>asterids</taxon>
        <taxon>Ericales</taxon>
        <taxon>Theaceae</taxon>
        <taxon>Camellia</taxon>
    </lineage>
</organism>
<evidence type="ECO:0000256" key="1">
    <source>
        <dbReference type="SAM" id="MobiDB-lite"/>
    </source>
</evidence>
<dbReference type="EMBL" id="JACBKZ010000014">
    <property type="protein sequence ID" value="KAF5931920.1"/>
    <property type="molecule type" value="Genomic_DNA"/>
</dbReference>
<gene>
    <name evidence="2" type="ORF">HYC85_028091</name>
</gene>
<dbReference type="AlphaFoldDB" id="A0A7J7FU56"/>